<organism evidence="2 3">
    <name type="scientific">Candidatus Anaerobiospirillum pullistercoris</name>
    <dbReference type="NCBI Taxonomy" id="2838452"/>
    <lineage>
        <taxon>Bacteria</taxon>
        <taxon>Pseudomonadati</taxon>
        <taxon>Pseudomonadota</taxon>
        <taxon>Gammaproteobacteria</taxon>
        <taxon>Aeromonadales</taxon>
        <taxon>Succinivibrionaceae</taxon>
        <taxon>Anaerobiospirillum</taxon>
    </lineage>
</organism>
<dbReference type="SUPFAM" id="SSF52218">
    <property type="entry name" value="Flavoproteins"/>
    <property type="match status" value="1"/>
</dbReference>
<proteinExistence type="predicted"/>
<reference evidence="2" key="2">
    <citation type="submission" date="2021-04" db="EMBL/GenBank/DDBJ databases">
        <authorList>
            <person name="Gilroy R."/>
        </authorList>
    </citation>
    <scope>NUCLEOTIDE SEQUENCE</scope>
    <source>
        <strain evidence="2">USASDec5-558</strain>
    </source>
</reference>
<evidence type="ECO:0000259" key="1">
    <source>
        <dbReference type="PROSITE" id="PS51379"/>
    </source>
</evidence>
<protein>
    <submittedName>
        <fullName evidence="2">Ferredoxin family protein</fullName>
    </submittedName>
</protein>
<feature type="non-terminal residue" evidence="2">
    <location>
        <position position="1"/>
    </location>
</feature>
<evidence type="ECO:0000313" key="3">
    <source>
        <dbReference type="Proteomes" id="UP000886829"/>
    </source>
</evidence>
<dbReference type="InterPro" id="IPR017896">
    <property type="entry name" value="4Fe4S_Fe-S-bd"/>
</dbReference>
<dbReference type="InterPro" id="IPR029039">
    <property type="entry name" value="Flavoprotein-like_sf"/>
</dbReference>
<name>A0A9D1WD94_9GAMM</name>
<evidence type="ECO:0000313" key="2">
    <source>
        <dbReference type="EMBL" id="HIX56940.1"/>
    </source>
</evidence>
<accession>A0A9D1WD94</accession>
<dbReference type="EMBL" id="DXEV01000107">
    <property type="protein sequence ID" value="HIX56940.1"/>
    <property type="molecule type" value="Genomic_DNA"/>
</dbReference>
<reference evidence="2" key="1">
    <citation type="journal article" date="2021" name="PeerJ">
        <title>Extensive microbial diversity within the chicken gut microbiome revealed by metagenomics and culture.</title>
        <authorList>
            <person name="Gilroy R."/>
            <person name="Ravi A."/>
            <person name="Getino M."/>
            <person name="Pursley I."/>
            <person name="Horton D.L."/>
            <person name="Alikhan N.F."/>
            <person name="Baker D."/>
            <person name="Gharbi K."/>
            <person name="Hall N."/>
            <person name="Watson M."/>
            <person name="Adriaenssens E.M."/>
            <person name="Foster-Nyarko E."/>
            <person name="Jarju S."/>
            <person name="Secka A."/>
            <person name="Antonio M."/>
            <person name="Oren A."/>
            <person name="Chaudhuri R.R."/>
            <person name="La Ragione R."/>
            <person name="Hildebrand F."/>
            <person name="Pallen M.J."/>
        </authorList>
    </citation>
    <scope>NUCLEOTIDE SEQUENCE</scope>
    <source>
        <strain evidence="2">USASDec5-558</strain>
    </source>
</reference>
<dbReference type="Gene3D" id="3.40.50.360">
    <property type="match status" value="1"/>
</dbReference>
<dbReference type="Proteomes" id="UP000886829">
    <property type="component" value="Unassembled WGS sequence"/>
</dbReference>
<dbReference type="AlphaFoldDB" id="A0A9D1WD94"/>
<feature type="domain" description="4Fe-4S ferredoxin-type" evidence="1">
    <location>
        <begin position="144"/>
        <end position="175"/>
    </location>
</feature>
<comment type="caution">
    <text evidence="2">The sequence shown here is derived from an EMBL/GenBank/DDBJ whole genome shotgun (WGS) entry which is preliminary data.</text>
</comment>
<dbReference type="PROSITE" id="PS51379">
    <property type="entry name" value="4FE4S_FER_2"/>
    <property type="match status" value="1"/>
</dbReference>
<dbReference type="SUPFAM" id="SSF54862">
    <property type="entry name" value="4Fe-4S ferredoxins"/>
    <property type="match status" value="1"/>
</dbReference>
<gene>
    <name evidence="2" type="ORF">H9850_05665</name>
</gene>
<sequence length="233" mass="25919">PERRATRVPEFTEHDLLVFTYPVFYGRMPWALQNWPELKGNGASAIVVSVYGNRAIEDGERETMAFLRDHGFKIVGRIEAIAEHSLCRTLAAHRPDDADKANLHSMAQSIMQAIVKAQKAGQELKTMSFDDTTPLKARAPAVCIPQPLDLETCNNDCQQRCVVMCPCGIINPETLKVEPENQQECMNCTACMHVCLSKTRGYTPEVQAALKAKMAKVQAANSEPKAYVFELAH</sequence>